<evidence type="ECO:0000259" key="1">
    <source>
        <dbReference type="Pfam" id="PF12867"/>
    </source>
</evidence>
<evidence type="ECO:0000313" key="2">
    <source>
        <dbReference type="EMBL" id="SVA18216.1"/>
    </source>
</evidence>
<dbReference type="InterPro" id="IPR024775">
    <property type="entry name" value="DinB-like"/>
</dbReference>
<dbReference type="InterPro" id="IPR034660">
    <property type="entry name" value="DinB/YfiT-like"/>
</dbReference>
<accession>A0A381TQ57</accession>
<reference evidence="2" key="1">
    <citation type="submission" date="2018-05" db="EMBL/GenBank/DDBJ databases">
        <authorList>
            <person name="Lanie J.A."/>
            <person name="Ng W.-L."/>
            <person name="Kazmierczak K.M."/>
            <person name="Andrzejewski T.M."/>
            <person name="Davidsen T.M."/>
            <person name="Wayne K.J."/>
            <person name="Tettelin H."/>
            <person name="Glass J.I."/>
            <person name="Rusch D."/>
            <person name="Podicherti R."/>
            <person name="Tsui H.-C.T."/>
            <person name="Winkler M.E."/>
        </authorList>
    </citation>
    <scope>NUCLEOTIDE SEQUENCE</scope>
</reference>
<proteinExistence type="predicted"/>
<dbReference type="AlphaFoldDB" id="A0A381TQ57"/>
<sequence>MRIHRLIEETLLEIDSDLQVALEGLTVAELNWSPTNESNSIGFTFWHQTRAEDAWISDFAIGRQQIFERDCWAMIWKISAADTGFNYGKDQLAMFITPPISELYQYANAVRRQTLGYLQKLSEVDFDLKPDSDHPYRKGYTVGRMFGHILCELSQHLGHIRYLRGLQRGLNH</sequence>
<protein>
    <recommendedName>
        <fullName evidence="1">DinB-like domain-containing protein</fullName>
    </recommendedName>
</protein>
<gene>
    <name evidence="2" type="ORF">METZ01_LOCUS71070</name>
</gene>
<feature type="domain" description="DinB-like" evidence="1">
    <location>
        <begin position="17"/>
        <end position="160"/>
    </location>
</feature>
<dbReference type="Pfam" id="PF12867">
    <property type="entry name" value="DinB_2"/>
    <property type="match status" value="1"/>
</dbReference>
<dbReference type="SUPFAM" id="SSF109854">
    <property type="entry name" value="DinB/YfiT-like putative metalloenzymes"/>
    <property type="match status" value="1"/>
</dbReference>
<name>A0A381TQ57_9ZZZZ</name>
<organism evidence="2">
    <name type="scientific">marine metagenome</name>
    <dbReference type="NCBI Taxonomy" id="408172"/>
    <lineage>
        <taxon>unclassified sequences</taxon>
        <taxon>metagenomes</taxon>
        <taxon>ecological metagenomes</taxon>
    </lineage>
</organism>
<dbReference type="Gene3D" id="1.20.120.450">
    <property type="entry name" value="dinb family like domain"/>
    <property type="match status" value="1"/>
</dbReference>
<dbReference type="EMBL" id="UINC01004978">
    <property type="protein sequence ID" value="SVA18216.1"/>
    <property type="molecule type" value="Genomic_DNA"/>
</dbReference>